<sequence length="251" mass="29272">MVLTRQEKRERRRRILAIIGDRSVEELSDQELKLVQEIAGTIGADTIDESKPLPNMDLEEFTYEEYERLVELGYAKKSIYRALGISQGKLYRWLEENQPVSKIQQKIDLTEMKTMKLSSDFKLFEFIGISREPSITISKYGLNFSLAAADYLKRVAYVKVYVNEKEKQIAFLSAKKEDNGAVRFFREENSTYKNPIFRNAKFLEKITEMCGFDLENKTYYVNPEVLEDGQGVLLDLEKAEEKERRIFGRGE</sequence>
<dbReference type="EMBL" id="BJWF01000052">
    <property type="protein sequence ID" value="GEL93155.1"/>
    <property type="molecule type" value="Genomic_DNA"/>
</dbReference>
<proteinExistence type="predicted"/>
<reference evidence="1 2" key="1">
    <citation type="submission" date="2019-07" db="EMBL/GenBank/DDBJ databases">
        <title>Whole genome shotgun sequence of Enterococcus villorum NBRC 100699.</title>
        <authorList>
            <person name="Hosoyama A."/>
            <person name="Uohara A."/>
            <person name="Ohji S."/>
            <person name="Ichikawa N."/>
        </authorList>
    </citation>
    <scope>NUCLEOTIDE SEQUENCE [LARGE SCALE GENOMIC DNA]</scope>
    <source>
        <strain evidence="1 2">NBRC 100699</strain>
    </source>
</reference>
<organism evidence="1 2">
    <name type="scientific">Enterococcus villorum</name>
    <dbReference type="NCBI Taxonomy" id="112904"/>
    <lineage>
        <taxon>Bacteria</taxon>
        <taxon>Bacillati</taxon>
        <taxon>Bacillota</taxon>
        <taxon>Bacilli</taxon>
        <taxon>Lactobacillales</taxon>
        <taxon>Enterococcaceae</taxon>
        <taxon>Enterococcus</taxon>
    </lineage>
</organism>
<evidence type="ECO:0000313" key="2">
    <source>
        <dbReference type="Proteomes" id="UP000321830"/>
    </source>
</evidence>
<dbReference type="AlphaFoldDB" id="A0A511J577"/>
<comment type="caution">
    <text evidence="1">The sequence shown here is derived from an EMBL/GenBank/DDBJ whole genome shotgun (WGS) entry which is preliminary data.</text>
</comment>
<protein>
    <submittedName>
        <fullName evidence="1">Uncharacterized protein</fullName>
    </submittedName>
</protein>
<dbReference type="Proteomes" id="UP000321830">
    <property type="component" value="Unassembled WGS sequence"/>
</dbReference>
<accession>A0A511J577</accession>
<evidence type="ECO:0000313" key="1">
    <source>
        <dbReference type="EMBL" id="GEL93155.1"/>
    </source>
</evidence>
<gene>
    <name evidence="1" type="ORF">EVI01_24920</name>
</gene>
<name>A0A511J577_9ENTE</name>
<dbReference type="RefSeq" id="WP_261766401.1">
    <property type="nucleotide sequence ID" value="NZ_BJWF01000052.1"/>
</dbReference>